<dbReference type="Proteomes" id="UP000555552">
    <property type="component" value="Unassembled WGS sequence"/>
</dbReference>
<evidence type="ECO:0000313" key="1">
    <source>
        <dbReference type="EMBL" id="NNH23467.1"/>
    </source>
</evidence>
<comment type="caution">
    <text evidence="1">The sequence shown here is derived from an EMBL/GenBank/DDBJ whole genome shotgun (WGS) entry which is preliminary data.</text>
</comment>
<accession>A0A849BR42</accession>
<proteinExistence type="predicted"/>
<evidence type="ECO:0000313" key="2">
    <source>
        <dbReference type="Proteomes" id="UP000555552"/>
    </source>
</evidence>
<keyword evidence="2" id="KW-1185">Reference proteome</keyword>
<dbReference type="AlphaFoldDB" id="A0A849BR42"/>
<gene>
    <name evidence="1" type="ORF">HLB09_10260</name>
</gene>
<name>A0A849BR42_9ACTN</name>
<reference evidence="1 2" key="1">
    <citation type="submission" date="2020-05" db="EMBL/GenBank/DDBJ databases">
        <title>MicrobeNet Type strains.</title>
        <authorList>
            <person name="Nicholson A.C."/>
        </authorList>
    </citation>
    <scope>NUCLEOTIDE SEQUENCE [LARGE SCALE GENOMIC DNA]</scope>
    <source>
        <strain evidence="1 2">JCM 14547</strain>
    </source>
</reference>
<dbReference type="EMBL" id="JABEMA010000144">
    <property type="protein sequence ID" value="NNH23467.1"/>
    <property type="molecule type" value="Genomic_DNA"/>
</dbReference>
<sequence>MGAAAVDTEQMAVVRARLEHVAADLEAVAASVVAAPALALGARRLMVALERAREDWALHAGALRRLADVAALDLGRAAAAYDDCEQEALTTARAAATGATPGTAPARLGPPVPV</sequence>
<organism evidence="1 2">
    <name type="scientific">Pseudokineococcus marinus</name>
    <dbReference type="NCBI Taxonomy" id="351215"/>
    <lineage>
        <taxon>Bacteria</taxon>
        <taxon>Bacillati</taxon>
        <taxon>Actinomycetota</taxon>
        <taxon>Actinomycetes</taxon>
        <taxon>Kineosporiales</taxon>
        <taxon>Kineosporiaceae</taxon>
        <taxon>Pseudokineococcus</taxon>
    </lineage>
</organism>
<protein>
    <recommendedName>
        <fullName evidence="3">Excreted virulence factor EspC, type VII ESX diderm</fullName>
    </recommendedName>
</protein>
<feature type="non-terminal residue" evidence="1">
    <location>
        <position position="114"/>
    </location>
</feature>
<evidence type="ECO:0008006" key="3">
    <source>
        <dbReference type="Google" id="ProtNLM"/>
    </source>
</evidence>